<dbReference type="GO" id="GO:0048312">
    <property type="term" value="P:intracellular distribution of mitochondria"/>
    <property type="evidence" value="ECO:0007669"/>
    <property type="project" value="TreeGrafter"/>
</dbReference>
<keyword evidence="5" id="KW-0053">Apoptosis</keyword>
<evidence type="ECO:0000256" key="16">
    <source>
        <dbReference type="ARBA" id="ARBA00023157"/>
    </source>
</evidence>
<evidence type="ECO:0000256" key="7">
    <source>
        <dbReference type="ARBA" id="ARBA00022792"/>
    </source>
</evidence>
<dbReference type="AlphaFoldDB" id="A0A9P0F2B5"/>
<evidence type="ECO:0000256" key="19">
    <source>
        <dbReference type="SAM" id="Coils"/>
    </source>
</evidence>
<dbReference type="SUPFAM" id="SSF52540">
    <property type="entry name" value="P-loop containing nucleoside triphosphate hydrolases"/>
    <property type="match status" value="1"/>
</dbReference>
<dbReference type="InterPro" id="IPR027417">
    <property type="entry name" value="P-loop_NTPase"/>
</dbReference>
<dbReference type="InterPro" id="IPR045063">
    <property type="entry name" value="Dynamin_N"/>
</dbReference>
<dbReference type="InterPro" id="IPR001401">
    <property type="entry name" value="Dynamin_GTPase"/>
</dbReference>
<dbReference type="InterPro" id="IPR045817">
    <property type="entry name" value="OPA1_C"/>
</dbReference>
<keyword evidence="8" id="KW-0378">Hydrolase</keyword>
<keyword evidence="6" id="KW-0547">Nucleotide-binding</keyword>
<evidence type="ECO:0000256" key="3">
    <source>
        <dbReference type="ARBA" id="ARBA00011980"/>
    </source>
</evidence>
<evidence type="ECO:0000256" key="5">
    <source>
        <dbReference type="ARBA" id="ARBA00022703"/>
    </source>
</evidence>
<gene>
    <name evidence="21" type="ORF">BEMITA_LOCUS7832</name>
</gene>
<accession>A0A9P0F2B5</accession>
<evidence type="ECO:0000256" key="1">
    <source>
        <dbReference type="ARBA" id="ARBA00004434"/>
    </source>
</evidence>
<dbReference type="OrthoDB" id="415706at2759"/>
<dbReference type="KEGG" id="btab:109031563"/>
<evidence type="ECO:0000256" key="9">
    <source>
        <dbReference type="ARBA" id="ARBA00022946"/>
    </source>
</evidence>
<dbReference type="FunFam" id="3.40.50.300:FF:000171">
    <property type="entry name" value="Dynamin-like 120 kDa protein, mitochondrial"/>
    <property type="match status" value="1"/>
</dbReference>
<dbReference type="GO" id="GO:0008017">
    <property type="term" value="F:microtubule binding"/>
    <property type="evidence" value="ECO:0007669"/>
    <property type="project" value="TreeGrafter"/>
</dbReference>
<dbReference type="CDD" id="cd08771">
    <property type="entry name" value="DLP_1"/>
    <property type="match status" value="1"/>
</dbReference>
<dbReference type="EC" id="3.6.5.5" evidence="3"/>
<evidence type="ECO:0000256" key="4">
    <source>
        <dbReference type="ARBA" id="ARBA00022692"/>
    </source>
</evidence>
<evidence type="ECO:0000256" key="13">
    <source>
        <dbReference type="ARBA" id="ARBA00023128"/>
    </source>
</evidence>
<dbReference type="EMBL" id="OU963865">
    <property type="protein sequence ID" value="CAH0388956.1"/>
    <property type="molecule type" value="Genomic_DNA"/>
</dbReference>
<dbReference type="GO" id="GO:0005758">
    <property type="term" value="C:mitochondrial intermembrane space"/>
    <property type="evidence" value="ECO:0007669"/>
    <property type="project" value="UniProtKB-SubCell"/>
</dbReference>
<keyword evidence="4" id="KW-0812">Transmembrane</keyword>
<keyword evidence="22" id="KW-1185">Reference proteome</keyword>
<evidence type="ECO:0000256" key="14">
    <source>
        <dbReference type="ARBA" id="ARBA00023134"/>
    </source>
</evidence>
<evidence type="ECO:0000256" key="12">
    <source>
        <dbReference type="ARBA" id="ARBA00023121"/>
    </source>
</evidence>
<keyword evidence="10" id="KW-1133">Transmembrane helix</keyword>
<comment type="catalytic activity">
    <reaction evidence="18">
        <text>GTP + H2O = GDP + phosphate + H(+)</text>
        <dbReference type="Rhea" id="RHEA:19669"/>
        <dbReference type="ChEBI" id="CHEBI:15377"/>
        <dbReference type="ChEBI" id="CHEBI:15378"/>
        <dbReference type="ChEBI" id="CHEBI:37565"/>
        <dbReference type="ChEBI" id="CHEBI:43474"/>
        <dbReference type="ChEBI" id="CHEBI:58189"/>
        <dbReference type="EC" id="3.6.5.5"/>
    </reaction>
</comment>
<keyword evidence="11 19" id="KW-0175">Coiled coil</keyword>
<name>A0A9P0F2B5_BEMTA</name>
<keyword evidence="9" id="KW-0809">Transit peptide</keyword>
<evidence type="ECO:0000256" key="17">
    <source>
        <dbReference type="ARBA" id="ARBA00044791"/>
    </source>
</evidence>
<feature type="domain" description="Dynamin-type G" evidence="20">
    <location>
        <begin position="308"/>
        <end position="584"/>
    </location>
</feature>
<dbReference type="InterPro" id="IPR030381">
    <property type="entry name" value="G_DYNAMIN_dom"/>
</dbReference>
<evidence type="ECO:0000256" key="10">
    <source>
        <dbReference type="ARBA" id="ARBA00022989"/>
    </source>
</evidence>
<keyword evidence="7" id="KW-0999">Mitochondrion inner membrane</keyword>
<dbReference type="GO" id="GO:0003924">
    <property type="term" value="F:GTPase activity"/>
    <property type="evidence" value="ECO:0007669"/>
    <property type="project" value="InterPro"/>
</dbReference>
<evidence type="ECO:0000256" key="15">
    <source>
        <dbReference type="ARBA" id="ARBA00023136"/>
    </source>
</evidence>
<keyword evidence="15" id="KW-0472">Membrane</keyword>
<dbReference type="PRINTS" id="PR00195">
    <property type="entry name" value="DYNAMIN"/>
</dbReference>
<reference evidence="21" key="1">
    <citation type="submission" date="2021-12" db="EMBL/GenBank/DDBJ databases">
        <authorList>
            <person name="King R."/>
        </authorList>
    </citation>
    <scope>NUCLEOTIDE SEQUENCE</scope>
</reference>
<keyword evidence="13" id="KW-0496">Mitochondrion</keyword>
<dbReference type="GO" id="GO:0000266">
    <property type="term" value="P:mitochondrial fission"/>
    <property type="evidence" value="ECO:0007669"/>
    <property type="project" value="TreeGrafter"/>
</dbReference>
<dbReference type="GO" id="GO:0005525">
    <property type="term" value="F:GTP binding"/>
    <property type="evidence" value="ECO:0007669"/>
    <property type="project" value="UniProtKB-KW"/>
</dbReference>
<dbReference type="Pfam" id="PF19434">
    <property type="entry name" value="OPA1_C"/>
    <property type="match status" value="1"/>
</dbReference>
<dbReference type="Gene3D" id="3.40.50.300">
    <property type="entry name" value="P-loop containing nucleotide triphosphate hydrolases"/>
    <property type="match status" value="1"/>
</dbReference>
<dbReference type="PANTHER" id="PTHR11566">
    <property type="entry name" value="DYNAMIN"/>
    <property type="match status" value="1"/>
</dbReference>
<keyword evidence="14" id="KW-0342">GTP-binding</keyword>
<dbReference type="GO" id="GO:0005743">
    <property type="term" value="C:mitochondrial inner membrane"/>
    <property type="evidence" value="ECO:0007669"/>
    <property type="project" value="UniProtKB-SubCell"/>
</dbReference>
<feature type="coiled-coil region" evidence="19">
    <location>
        <begin position="245"/>
        <end position="276"/>
    </location>
</feature>
<keyword evidence="16" id="KW-1015">Disulfide bond</keyword>
<protein>
    <recommendedName>
        <fullName evidence="17">Dynamin-like GTPase OPA1, mitochondrial</fullName>
        <ecNumber evidence="3">3.6.5.5</ecNumber>
    </recommendedName>
</protein>
<dbReference type="GO" id="GO:0006915">
    <property type="term" value="P:apoptotic process"/>
    <property type="evidence" value="ECO:0007669"/>
    <property type="project" value="UniProtKB-KW"/>
</dbReference>
<evidence type="ECO:0000256" key="18">
    <source>
        <dbReference type="ARBA" id="ARBA00048040"/>
    </source>
</evidence>
<evidence type="ECO:0000313" key="22">
    <source>
        <dbReference type="Proteomes" id="UP001152759"/>
    </source>
</evidence>
<dbReference type="Pfam" id="PF00350">
    <property type="entry name" value="Dynamin_N"/>
    <property type="match status" value="1"/>
</dbReference>
<dbReference type="GO" id="GO:0005874">
    <property type="term" value="C:microtubule"/>
    <property type="evidence" value="ECO:0007669"/>
    <property type="project" value="TreeGrafter"/>
</dbReference>
<dbReference type="GO" id="GO:0016559">
    <property type="term" value="P:peroxisome fission"/>
    <property type="evidence" value="ECO:0007669"/>
    <property type="project" value="TreeGrafter"/>
</dbReference>
<dbReference type="PANTHER" id="PTHR11566:SF67">
    <property type="entry name" value="DYNAMIN-LIKE 120 KDA PROTEIN, MITOCHONDRIAL"/>
    <property type="match status" value="1"/>
</dbReference>
<organism evidence="21 22">
    <name type="scientific">Bemisia tabaci</name>
    <name type="common">Sweetpotato whitefly</name>
    <name type="synonym">Aleurodes tabaci</name>
    <dbReference type="NCBI Taxonomy" id="7038"/>
    <lineage>
        <taxon>Eukaryota</taxon>
        <taxon>Metazoa</taxon>
        <taxon>Ecdysozoa</taxon>
        <taxon>Arthropoda</taxon>
        <taxon>Hexapoda</taxon>
        <taxon>Insecta</taxon>
        <taxon>Pterygota</taxon>
        <taxon>Neoptera</taxon>
        <taxon>Paraneoptera</taxon>
        <taxon>Hemiptera</taxon>
        <taxon>Sternorrhyncha</taxon>
        <taxon>Aleyrodoidea</taxon>
        <taxon>Aleyrodidae</taxon>
        <taxon>Aleyrodinae</taxon>
        <taxon>Bemisia</taxon>
    </lineage>
</organism>
<dbReference type="Proteomes" id="UP001152759">
    <property type="component" value="Chromosome 4"/>
</dbReference>
<evidence type="ECO:0000256" key="11">
    <source>
        <dbReference type="ARBA" id="ARBA00023054"/>
    </source>
</evidence>
<evidence type="ECO:0000256" key="8">
    <source>
        <dbReference type="ARBA" id="ARBA00022801"/>
    </source>
</evidence>
<evidence type="ECO:0000256" key="2">
    <source>
        <dbReference type="ARBA" id="ARBA00004569"/>
    </source>
</evidence>
<evidence type="ECO:0000259" key="20">
    <source>
        <dbReference type="PROSITE" id="PS51718"/>
    </source>
</evidence>
<comment type="subcellular location">
    <subcellularLocation>
        <location evidence="1">Mitochondrion inner membrane</location>
        <topology evidence="1">Single-pass membrane protein</topology>
    </subcellularLocation>
    <subcellularLocation>
        <location evidence="2">Mitochondrion intermembrane space</location>
    </subcellularLocation>
</comment>
<evidence type="ECO:0000313" key="21">
    <source>
        <dbReference type="EMBL" id="CAH0388956.1"/>
    </source>
</evidence>
<dbReference type="GO" id="GO:0008289">
    <property type="term" value="F:lipid binding"/>
    <property type="evidence" value="ECO:0007669"/>
    <property type="project" value="UniProtKB-KW"/>
</dbReference>
<proteinExistence type="predicted"/>
<dbReference type="GO" id="GO:0008053">
    <property type="term" value="P:mitochondrial fusion"/>
    <property type="evidence" value="ECO:0007669"/>
    <property type="project" value="TreeGrafter"/>
</dbReference>
<dbReference type="GO" id="GO:0006897">
    <property type="term" value="P:endocytosis"/>
    <property type="evidence" value="ECO:0007669"/>
    <property type="project" value="TreeGrafter"/>
</dbReference>
<evidence type="ECO:0000256" key="6">
    <source>
        <dbReference type="ARBA" id="ARBA00022741"/>
    </source>
</evidence>
<dbReference type="SMART" id="SM00053">
    <property type="entry name" value="DYNc"/>
    <property type="match status" value="1"/>
</dbReference>
<keyword evidence="12" id="KW-0446">Lipid-binding</keyword>
<dbReference type="PROSITE" id="PS51718">
    <property type="entry name" value="G_DYNAMIN_2"/>
    <property type="match status" value="1"/>
</dbReference>
<sequence length="983" mass="113026">MEVLARGHFGKTLYKFTSHTARRSNRLNKCKFLALLKCRHSQSHVLLALHEQSLTTKQKRAYHHFSRNAAGVLPQGQIVPLTVTSSRGIYMAVARVLKNVLKLRYLVLGGAVGGGLQLQKTYQDWKNSLFDVDWMKDLFPEPDKWNSVRDSMMTAAGKLKDVEIDPRLRTVAESKYQNMKSWLDTRWEAAYAAAQKRQAERAEKLSLEDVTDVVNQLATELKEAATVQAITFGKTENTQSNPKDFMEVQLKYQRELEKLEKENKELRKQLLLKNSSSGQLKKVKKSLIDMYSEVLDELSEFDASYQTQDHLPKVVVVGDQSAGKTSVLEMIAEARIFPRGAGEMMTRSPVKVTLSEGPYHIAQFKDSNREFDLTKESDLADLRKEVELRMIHSVKGGRTISKNVISMTVKGPGLCRMVLIDLPGIISTTTQDMESDTKELIREMTTTYMSNPNAIILCIQDGAVDAERSNVTDLVSQVDPQGKRTIFVLTKVDLAEQNLANPDRIQKILSGKLFPMKALGYFAVVTGRGNKEDSIQDIKKYEENFFRNSKLFGSNPSLSSQVTTRNLSLAVSDRFWKMVRETVEQQADALKAIRLNLKTEWKNKFPNVRELDRDELFERARGEILDEIVNLSQLTPKEWEELLYHKLWDRISPQIFENIFLPAAQTNLDPKSFITQVDIKLNQWAGKEMPTKTIEAGWEALRMELLQFMDKAKHRKEHDTTFDELKNAVIEEAVRRHSWESKGYEMIQLLQRNALDETTVHDKSSWSAACQFLKTSVENKLNSIEKTMSEMFGPGVMSQWMTWSYRTDIQKVRSAVKYEVEQYLKSNENHGSILSRDEMITIKQNLGKNGMECEDALIKEVWDIIFKKQFLQSCLQKAKGCEKEFSKYQFGISSEDCCNVVFFWKLQNLLNISANALRQQITSREARRLFKEIKEVLEEYSLDEQKKTQLLTGRRVTLAEELKRVRQVQEKLEEFIKALNNEK</sequence>
<dbReference type="InterPro" id="IPR022812">
    <property type="entry name" value="Dynamin"/>
</dbReference>